<dbReference type="CDD" id="cd01185">
    <property type="entry name" value="INTN1_C_like"/>
    <property type="match status" value="1"/>
</dbReference>
<evidence type="ECO:0000256" key="3">
    <source>
        <dbReference type="ARBA" id="ARBA00023172"/>
    </source>
</evidence>
<dbReference type="Proteomes" id="UP000185839">
    <property type="component" value="Unassembled WGS sequence"/>
</dbReference>
<dbReference type="InterPro" id="IPR025269">
    <property type="entry name" value="SAM-like_dom"/>
</dbReference>
<sequence>MLEFISIFVHLLYTSRYKSSTEVYKCTPQIKLMKITLKQKKLADGMISLYVEYYKGSSTNLQGKRIHLRDFEYLKLYLHPEPKSVKEKKENKETLALAENIFAIRKAEYIQGKYDLKDKVKSKRLFLTYFEELTEEKQKQDSSNNYGNWFSTLQHLKKVVPKNMTFDEIDENLIKKVRKYFEKDALTKSELSLSQNSKYSYFNKFKAALRNAFDDGYLTVNYAAKIKSFDQAESQREYLTFDELQSLAKAECKYPVLKKAFLFSCLSGLRWSDINTLVWSEVRDEGDVFKVNFRQEKTDGVEYLYISKQARELLGERQDPQDRVFKGLKYGMTYNTEIIRWCNRAAVPKHITFHSARHTNAVLLLENGADIYTVSKRLGHREIRTTAIYAKIVDSKMKEAAEIIPELKLEM</sequence>
<evidence type="ECO:0000313" key="6">
    <source>
        <dbReference type="Proteomes" id="UP000185839"/>
    </source>
</evidence>
<dbReference type="InterPro" id="IPR010998">
    <property type="entry name" value="Integrase_recombinase_N"/>
</dbReference>
<evidence type="ECO:0000256" key="2">
    <source>
        <dbReference type="ARBA" id="ARBA00023125"/>
    </source>
</evidence>
<evidence type="ECO:0000259" key="4">
    <source>
        <dbReference type="PROSITE" id="PS51898"/>
    </source>
</evidence>
<feature type="domain" description="Tyr recombinase" evidence="4">
    <location>
        <begin position="234"/>
        <end position="402"/>
    </location>
</feature>
<dbReference type="EMBL" id="FTOI01000007">
    <property type="protein sequence ID" value="SIS80559.1"/>
    <property type="molecule type" value="Genomic_DNA"/>
</dbReference>
<dbReference type="AlphaFoldDB" id="A0A1N7M3L2"/>
<dbReference type="Pfam" id="PF13102">
    <property type="entry name" value="Phage_int_SAM_5"/>
    <property type="match status" value="1"/>
</dbReference>
<evidence type="ECO:0000256" key="1">
    <source>
        <dbReference type="ARBA" id="ARBA00008857"/>
    </source>
</evidence>
<organism evidence="5 6">
    <name type="scientific">Kaistella chaponensis</name>
    <dbReference type="NCBI Taxonomy" id="713588"/>
    <lineage>
        <taxon>Bacteria</taxon>
        <taxon>Pseudomonadati</taxon>
        <taxon>Bacteroidota</taxon>
        <taxon>Flavobacteriia</taxon>
        <taxon>Flavobacteriales</taxon>
        <taxon>Weeksellaceae</taxon>
        <taxon>Chryseobacterium group</taxon>
        <taxon>Kaistella</taxon>
    </lineage>
</organism>
<dbReference type="GO" id="GO:0006310">
    <property type="term" value="P:DNA recombination"/>
    <property type="evidence" value="ECO:0007669"/>
    <property type="project" value="UniProtKB-KW"/>
</dbReference>
<dbReference type="STRING" id="713588.SAMN05421789_10759"/>
<keyword evidence="2" id="KW-0238">DNA-binding</keyword>
<dbReference type="GO" id="GO:0003677">
    <property type="term" value="F:DNA binding"/>
    <property type="evidence" value="ECO:0007669"/>
    <property type="project" value="UniProtKB-KW"/>
</dbReference>
<dbReference type="SUPFAM" id="SSF56349">
    <property type="entry name" value="DNA breaking-rejoining enzymes"/>
    <property type="match status" value="1"/>
</dbReference>
<dbReference type="InterPro" id="IPR050090">
    <property type="entry name" value="Tyrosine_recombinase_XerCD"/>
</dbReference>
<proteinExistence type="inferred from homology"/>
<gene>
    <name evidence="5" type="ORF">SAMN05421789_10759</name>
</gene>
<dbReference type="PROSITE" id="PS51898">
    <property type="entry name" value="TYR_RECOMBINASE"/>
    <property type="match status" value="1"/>
</dbReference>
<dbReference type="PANTHER" id="PTHR30349:SF64">
    <property type="entry name" value="PROPHAGE INTEGRASE INTD-RELATED"/>
    <property type="match status" value="1"/>
</dbReference>
<evidence type="ECO:0000313" key="5">
    <source>
        <dbReference type="EMBL" id="SIS80559.1"/>
    </source>
</evidence>
<protein>
    <submittedName>
        <fullName evidence="5">Phage integrase family protein</fullName>
    </submittedName>
</protein>
<dbReference type="InterPro" id="IPR011010">
    <property type="entry name" value="DNA_brk_join_enz"/>
</dbReference>
<keyword evidence="3" id="KW-0233">DNA recombination</keyword>
<dbReference type="GO" id="GO:0015074">
    <property type="term" value="P:DNA integration"/>
    <property type="evidence" value="ECO:0007669"/>
    <property type="project" value="InterPro"/>
</dbReference>
<name>A0A1N7M3L2_9FLAO</name>
<dbReference type="PANTHER" id="PTHR30349">
    <property type="entry name" value="PHAGE INTEGRASE-RELATED"/>
    <property type="match status" value="1"/>
</dbReference>
<dbReference type="Gene3D" id="1.10.443.10">
    <property type="entry name" value="Intergrase catalytic core"/>
    <property type="match status" value="1"/>
</dbReference>
<keyword evidence="6" id="KW-1185">Reference proteome</keyword>
<dbReference type="Gene3D" id="1.10.150.130">
    <property type="match status" value="1"/>
</dbReference>
<dbReference type="InterPro" id="IPR013762">
    <property type="entry name" value="Integrase-like_cat_sf"/>
</dbReference>
<dbReference type="Pfam" id="PF17293">
    <property type="entry name" value="Arm-DNA-bind_5"/>
    <property type="match status" value="1"/>
</dbReference>
<dbReference type="Pfam" id="PF00589">
    <property type="entry name" value="Phage_integrase"/>
    <property type="match status" value="1"/>
</dbReference>
<comment type="similarity">
    <text evidence="1">Belongs to the 'phage' integrase family.</text>
</comment>
<dbReference type="InterPro" id="IPR002104">
    <property type="entry name" value="Integrase_catalytic"/>
</dbReference>
<dbReference type="InterPro" id="IPR035386">
    <property type="entry name" value="Arm-DNA-bind_5"/>
</dbReference>
<reference evidence="6" key="1">
    <citation type="submission" date="2017-01" db="EMBL/GenBank/DDBJ databases">
        <authorList>
            <person name="Varghese N."/>
            <person name="Submissions S."/>
        </authorList>
    </citation>
    <scope>NUCLEOTIDE SEQUENCE [LARGE SCALE GENOMIC DNA]</scope>
    <source>
        <strain evidence="6">DSM 23145</strain>
    </source>
</reference>
<accession>A0A1N7M3L2</accession>